<feature type="region of interest" description="Disordered" evidence="1">
    <location>
        <begin position="494"/>
        <end position="594"/>
    </location>
</feature>
<keyword evidence="3" id="KW-1185">Reference proteome</keyword>
<accession>A0A5N5J9X9</accession>
<dbReference type="GO" id="GO:0003729">
    <property type="term" value="F:mRNA binding"/>
    <property type="evidence" value="ECO:0007669"/>
    <property type="project" value="TreeGrafter"/>
</dbReference>
<reference evidence="3" key="1">
    <citation type="journal article" date="2019" name="Gigascience">
        <title>De novo genome assembly of the endangered Acer yangbiense, a plant species with extremely small populations endemic to Yunnan Province, China.</title>
        <authorList>
            <person name="Yang J."/>
            <person name="Wariss H.M."/>
            <person name="Tao L."/>
            <person name="Zhang R."/>
            <person name="Yun Q."/>
            <person name="Hollingsworth P."/>
            <person name="Dao Z."/>
            <person name="Luo G."/>
            <person name="Guo H."/>
            <person name="Ma Y."/>
            <person name="Sun W."/>
        </authorList>
    </citation>
    <scope>NUCLEOTIDE SEQUENCE [LARGE SCALE GENOMIC DNA]</scope>
    <source>
        <strain evidence="3">cv. br00</strain>
    </source>
</reference>
<feature type="region of interest" description="Disordered" evidence="1">
    <location>
        <begin position="1"/>
        <end position="138"/>
    </location>
</feature>
<organism evidence="2 3">
    <name type="scientific">Salix brachista</name>
    <dbReference type="NCBI Taxonomy" id="2182728"/>
    <lineage>
        <taxon>Eukaryota</taxon>
        <taxon>Viridiplantae</taxon>
        <taxon>Streptophyta</taxon>
        <taxon>Embryophyta</taxon>
        <taxon>Tracheophyta</taxon>
        <taxon>Spermatophyta</taxon>
        <taxon>Magnoliopsida</taxon>
        <taxon>eudicotyledons</taxon>
        <taxon>Gunneridae</taxon>
        <taxon>Pentapetalae</taxon>
        <taxon>rosids</taxon>
        <taxon>fabids</taxon>
        <taxon>Malpighiales</taxon>
        <taxon>Salicaceae</taxon>
        <taxon>Saliceae</taxon>
        <taxon>Salix</taxon>
    </lineage>
</organism>
<comment type="caution">
    <text evidence="2">The sequence shown here is derived from an EMBL/GenBank/DDBJ whole genome shotgun (WGS) entry which is preliminary data.</text>
</comment>
<evidence type="ECO:0000313" key="3">
    <source>
        <dbReference type="Proteomes" id="UP000326939"/>
    </source>
</evidence>
<feature type="region of interest" description="Disordered" evidence="1">
    <location>
        <begin position="280"/>
        <end position="314"/>
    </location>
</feature>
<dbReference type="InterPro" id="IPR010433">
    <property type="entry name" value="EIF-4B_pln"/>
</dbReference>
<feature type="compositionally biased region" description="Polar residues" evidence="1">
    <location>
        <begin position="495"/>
        <end position="506"/>
    </location>
</feature>
<feature type="compositionally biased region" description="Basic and acidic residues" evidence="1">
    <location>
        <begin position="532"/>
        <end position="584"/>
    </location>
</feature>
<feature type="region of interest" description="Disordered" evidence="1">
    <location>
        <begin position="353"/>
        <end position="377"/>
    </location>
</feature>
<evidence type="ECO:0000256" key="1">
    <source>
        <dbReference type="SAM" id="MobiDB-lite"/>
    </source>
</evidence>
<protein>
    <submittedName>
        <fullName evidence="2">Uncharacterized protein</fullName>
    </submittedName>
</protein>
<sequence>MSKKKAASTMSLKDFHGGSIPSDLPLPSAPGLTVKDRNASTNWSSNSMRPDFRPRPKSSGAARGFDEKASFLSHLAPIGRNFDEDERKPLDALSAPRRTINDENVRAVHQPGYVSSIRVPDRPVSSPVPQSPLSPLRAGRGSVVVSSQNAGGWVVSNSAIPSGSSGQGVSSNPPNAWRVRRDVAGAIEVRGSAVSSVSNTVTKFAQASALEKVSSGLWQSKNPVDLLPHVIYSQESGASHTVDVGRERGDYDTAMGSQAESGWVTGHRNQGGGKTLRTYRRDQSRMHSEEVRTGGAVGSQTRPVMPPEVSDRPKLNLLSKTKPLERPENDYRQGHRQPIVYGKVEVAHELYGNENSSKPGLVDAKSGSQSAERPVERPKLNLKPRTQPLEKSDGILEIERFVSFFSIKCRFTFLISLYFLTKDFSCSFSDYKVITEYRVIFGLEEYLLTAIMKPAFCGSCAVLGSTLFGNARPRELVLKERGVDDLAFNKLDLNHSPNRMNSPKNETTSEHVAPTAHQSQKNENRGAINRRNGRDSEREDQRMNHEKTDLERKNWKNDKWKSRKDSEEQRPEPETWRKPIEESKPASSDAAGNRPGKILSALELAQAFSKSASDPKTQNIPSCQRGMPGRNDQPFSRLTDTRVHYPAPITRHRINGY</sequence>
<dbReference type="Proteomes" id="UP000326939">
    <property type="component" value="Chromosome 17"/>
</dbReference>
<gene>
    <name evidence="2" type="ORF">DKX38_026606</name>
</gene>
<dbReference type="AlphaFoldDB" id="A0A5N5J9X9"/>
<feature type="compositionally biased region" description="Basic and acidic residues" evidence="1">
    <location>
        <begin position="81"/>
        <end position="90"/>
    </location>
</feature>
<proteinExistence type="predicted"/>
<dbReference type="EMBL" id="VDCV01000017">
    <property type="protein sequence ID" value="KAB5515958.1"/>
    <property type="molecule type" value="Genomic_DNA"/>
</dbReference>
<dbReference type="PANTHER" id="PTHR32091:SF4">
    <property type="entry name" value="OS07G0546100 PROTEIN"/>
    <property type="match status" value="1"/>
</dbReference>
<name>A0A5N5J9X9_9ROSI</name>
<dbReference type="PANTHER" id="PTHR32091">
    <property type="entry name" value="EUKARYOTIC TRANSLATION INITIATION FACTOR 4B"/>
    <property type="match status" value="1"/>
</dbReference>
<feature type="compositionally biased region" description="Basic and acidic residues" evidence="1">
    <location>
        <begin position="280"/>
        <end position="292"/>
    </location>
</feature>
<feature type="compositionally biased region" description="Polar residues" evidence="1">
    <location>
        <begin position="608"/>
        <end position="622"/>
    </location>
</feature>
<feature type="compositionally biased region" description="Polar residues" evidence="1">
    <location>
        <begin position="39"/>
        <end position="48"/>
    </location>
</feature>
<evidence type="ECO:0000313" key="2">
    <source>
        <dbReference type="EMBL" id="KAB5515958.1"/>
    </source>
</evidence>
<feature type="region of interest" description="Disordered" evidence="1">
    <location>
        <begin position="608"/>
        <end position="637"/>
    </location>
</feature>
<dbReference type="GO" id="GO:0003743">
    <property type="term" value="F:translation initiation factor activity"/>
    <property type="evidence" value="ECO:0007669"/>
    <property type="project" value="InterPro"/>
</dbReference>
<feature type="compositionally biased region" description="Low complexity" evidence="1">
    <location>
        <begin position="114"/>
        <end position="137"/>
    </location>
</feature>